<feature type="transmembrane region" description="Helical" evidence="7">
    <location>
        <begin position="75"/>
        <end position="97"/>
    </location>
</feature>
<evidence type="ECO:0000256" key="1">
    <source>
        <dbReference type="ARBA" id="ARBA00004651"/>
    </source>
</evidence>
<comment type="subcellular location">
    <subcellularLocation>
        <location evidence="1">Cell membrane</location>
        <topology evidence="1">Multi-pass membrane protein</topology>
    </subcellularLocation>
</comment>
<evidence type="ECO:0000256" key="6">
    <source>
        <dbReference type="ARBA" id="ARBA00023136"/>
    </source>
</evidence>
<sequence length="397" mass="40981">MTKLPARRLLWTYGAVLFVFLGASAALTPLFPLYQAQWHVPVPMLQAAFAIYALTLLGALLCFGALSDHIGRRRVALMAIAIEALAMLQFATAAGIGDVIRGRALQGLATGIATSVLSAGLQDAERARGGLISGMVPMGSMAGFALFSAVLARFAPQPLHLVFVLVLAALVLAVPAILALPETVSPKPGALASLRPRVHVPHRARAALLRVAPANIAVWALAGLFLSLGPAVARLAAGGSTDPLLGGWEIASVMSAALAAMLLHRKGDAMMLLRRGAPLVLLGLPVILLGLHARHLALFLPGAAIAGAGLGLIVQGSLRALVPLAHVHERAGLMASYFVLSYLAFCVPAFAAGFAVRGLGLTATTDLYVVLLIGLTGMTLRALNRPNDGPAPAETAA</sequence>
<organism evidence="8 9">
    <name type="scientific">Nguyenibacter vanlangensis</name>
    <dbReference type="NCBI Taxonomy" id="1216886"/>
    <lineage>
        <taxon>Bacteria</taxon>
        <taxon>Pseudomonadati</taxon>
        <taxon>Pseudomonadota</taxon>
        <taxon>Alphaproteobacteria</taxon>
        <taxon>Acetobacterales</taxon>
        <taxon>Acetobacteraceae</taxon>
        <taxon>Nguyenibacter</taxon>
    </lineage>
</organism>
<feature type="transmembrane region" description="Helical" evidence="7">
    <location>
        <begin position="133"/>
        <end position="155"/>
    </location>
</feature>
<feature type="transmembrane region" description="Helical" evidence="7">
    <location>
        <begin position="49"/>
        <end position="66"/>
    </location>
</feature>
<keyword evidence="4 7" id="KW-0812">Transmembrane</keyword>
<dbReference type="EMBL" id="CP152276">
    <property type="protein sequence ID" value="XAE42797.1"/>
    <property type="molecule type" value="Genomic_DNA"/>
</dbReference>
<evidence type="ECO:0000256" key="5">
    <source>
        <dbReference type="ARBA" id="ARBA00022989"/>
    </source>
</evidence>
<keyword evidence="9" id="KW-1185">Reference proteome</keyword>
<dbReference type="Pfam" id="PF07690">
    <property type="entry name" value="MFS_1"/>
    <property type="match status" value="1"/>
</dbReference>
<dbReference type="Proteomes" id="UP001449795">
    <property type="component" value="Chromosome"/>
</dbReference>
<gene>
    <name evidence="8" type="ORF">AAC691_21625</name>
</gene>
<dbReference type="RefSeq" id="WP_342628431.1">
    <property type="nucleotide sequence ID" value="NZ_CP152276.1"/>
</dbReference>
<proteinExistence type="predicted"/>
<dbReference type="PANTHER" id="PTHR23517:SF13">
    <property type="entry name" value="MAJOR FACILITATOR SUPERFAMILY MFS_1"/>
    <property type="match status" value="1"/>
</dbReference>
<dbReference type="SUPFAM" id="SSF103473">
    <property type="entry name" value="MFS general substrate transporter"/>
    <property type="match status" value="1"/>
</dbReference>
<evidence type="ECO:0000313" key="9">
    <source>
        <dbReference type="Proteomes" id="UP001449795"/>
    </source>
</evidence>
<evidence type="ECO:0000256" key="2">
    <source>
        <dbReference type="ARBA" id="ARBA00022448"/>
    </source>
</evidence>
<name>A0ABZ3D4V0_9PROT</name>
<protein>
    <submittedName>
        <fullName evidence="8">MFS transporter</fullName>
    </submittedName>
</protein>
<dbReference type="Gene3D" id="1.20.1250.20">
    <property type="entry name" value="MFS general substrate transporter like domains"/>
    <property type="match status" value="1"/>
</dbReference>
<dbReference type="PANTHER" id="PTHR23517">
    <property type="entry name" value="RESISTANCE PROTEIN MDTM, PUTATIVE-RELATED-RELATED"/>
    <property type="match status" value="1"/>
</dbReference>
<keyword evidence="3" id="KW-1003">Cell membrane</keyword>
<feature type="transmembrane region" description="Helical" evidence="7">
    <location>
        <begin position="207"/>
        <end position="233"/>
    </location>
</feature>
<feature type="transmembrane region" description="Helical" evidence="7">
    <location>
        <begin position="276"/>
        <end position="293"/>
    </location>
</feature>
<reference evidence="8 9" key="1">
    <citation type="submission" date="2024-04" db="EMBL/GenBank/DDBJ databases">
        <title>Complete genome sequence of Nguyenibacter vanlangesis HBCM-1154, a strain capable of nitrogen fixation, IAA production, and phosphorus solubilization isolated from sugarcane soil.</title>
        <authorList>
            <person name="MY HANH P."/>
        </authorList>
    </citation>
    <scope>NUCLEOTIDE SEQUENCE [LARGE SCALE GENOMIC DNA]</scope>
    <source>
        <strain evidence="8 9">HBCM 1154</strain>
    </source>
</reference>
<keyword evidence="6 7" id="KW-0472">Membrane</keyword>
<feature type="transmembrane region" description="Helical" evidence="7">
    <location>
        <begin position="299"/>
        <end position="322"/>
    </location>
</feature>
<dbReference type="InterPro" id="IPR011701">
    <property type="entry name" value="MFS"/>
</dbReference>
<dbReference type="InterPro" id="IPR050171">
    <property type="entry name" value="MFS_Transporters"/>
</dbReference>
<evidence type="ECO:0000313" key="8">
    <source>
        <dbReference type="EMBL" id="XAE42797.1"/>
    </source>
</evidence>
<evidence type="ECO:0000256" key="3">
    <source>
        <dbReference type="ARBA" id="ARBA00022475"/>
    </source>
</evidence>
<feature type="transmembrane region" description="Helical" evidence="7">
    <location>
        <begin position="334"/>
        <end position="355"/>
    </location>
</feature>
<feature type="transmembrane region" description="Helical" evidence="7">
    <location>
        <begin position="161"/>
        <end position="180"/>
    </location>
</feature>
<accession>A0ABZ3D4V0</accession>
<keyword evidence="5 7" id="KW-1133">Transmembrane helix</keyword>
<feature type="transmembrane region" description="Helical" evidence="7">
    <location>
        <begin position="367"/>
        <end position="383"/>
    </location>
</feature>
<feature type="transmembrane region" description="Helical" evidence="7">
    <location>
        <begin position="245"/>
        <end position="264"/>
    </location>
</feature>
<evidence type="ECO:0000256" key="4">
    <source>
        <dbReference type="ARBA" id="ARBA00022692"/>
    </source>
</evidence>
<evidence type="ECO:0000256" key="7">
    <source>
        <dbReference type="SAM" id="Phobius"/>
    </source>
</evidence>
<dbReference type="InterPro" id="IPR036259">
    <property type="entry name" value="MFS_trans_sf"/>
</dbReference>
<keyword evidence="2" id="KW-0813">Transport</keyword>